<organism evidence="2 3">
    <name type="scientific">Corynebacterium lactis RW2-5</name>
    <dbReference type="NCBI Taxonomy" id="1408189"/>
    <lineage>
        <taxon>Bacteria</taxon>
        <taxon>Bacillati</taxon>
        <taxon>Actinomycetota</taxon>
        <taxon>Actinomycetes</taxon>
        <taxon>Mycobacteriales</taxon>
        <taxon>Corynebacteriaceae</taxon>
        <taxon>Corynebacterium</taxon>
    </lineage>
</organism>
<protein>
    <submittedName>
        <fullName evidence="2">Monooxygenase</fullName>
    </submittedName>
</protein>
<dbReference type="STRING" id="1408189.CLAC_02365"/>
<dbReference type="PANTHER" id="PTHR34474">
    <property type="entry name" value="SIGNAL TRANSDUCTION PROTEIN TRAP"/>
    <property type="match status" value="1"/>
</dbReference>
<evidence type="ECO:0000259" key="1">
    <source>
        <dbReference type="PROSITE" id="PS51725"/>
    </source>
</evidence>
<reference evidence="2 3" key="1">
    <citation type="submission" date="2013-10" db="EMBL/GenBank/DDBJ databases">
        <title>Complete genome sequence of Corynebacterium lactis DSM 45799(T), isolated from raw cow milk.</title>
        <authorList>
            <person name="Ruckert C."/>
            <person name="Albersmeier A."/>
            <person name="Lipski A."/>
            <person name="Kalinowski J."/>
        </authorList>
    </citation>
    <scope>NUCLEOTIDE SEQUENCE [LARGE SCALE GENOMIC DNA]</scope>
    <source>
        <strain evidence="2 3">RW2-5</strain>
    </source>
</reference>
<gene>
    <name evidence="2" type="ORF">CLAC_02365</name>
</gene>
<evidence type="ECO:0000313" key="3">
    <source>
        <dbReference type="Proteomes" id="UP000058446"/>
    </source>
</evidence>
<proteinExistence type="predicted"/>
<dbReference type="InterPro" id="IPR007138">
    <property type="entry name" value="ABM_dom"/>
</dbReference>
<dbReference type="InterPro" id="IPR050404">
    <property type="entry name" value="Heme-degrading_MO"/>
</dbReference>
<dbReference type="KEGG" id="clw:CLAC_02365"/>
<dbReference type="PROSITE" id="PS51725">
    <property type="entry name" value="ABM"/>
    <property type="match status" value="1"/>
</dbReference>
<dbReference type="GO" id="GO:0004497">
    <property type="term" value="F:monooxygenase activity"/>
    <property type="evidence" value="ECO:0007669"/>
    <property type="project" value="UniProtKB-KW"/>
</dbReference>
<dbReference type="InterPro" id="IPR011008">
    <property type="entry name" value="Dimeric_a/b-barrel"/>
</dbReference>
<feature type="domain" description="ABM" evidence="1">
    <location>
        <begin position="3"/>
        <end position="93"/>
    </location>
</feature>
<evidence type="ECO:0000313" key="2">
    <source>
        <dbReference type="EMBL" id="ALA66762.1"/>
    </source>
</evidence>
<dbReference type="Pfam" id="PF03992">
    <property type="entry name" value="ABM"/>
    <property type="match status" value="1"/>
</dbReference>
<accession>A0A0K2GYA2</accession>
<dbReference type="RefSeq" id="WP_053411526.1">
    <property type="nucleotide sequence ID" value="NZ_CP006841.1"/>
</dbReference>
<dbReference type="AlphaFoldDB" id="A0A0K2GYA2"/>
<name>A0A0K2GYA2_9CORY</name>
<dbReference type="SUPFAM" id="SSF54909">
    <property type="entry name" value="Dimeric alpha+beta barrel"/>
    <property type="match status" value="1"/>
</dbReference>
<keyword evidence="2" id="KW-0560">Oxidoreductase</keyword>
<dbReference type="Proteomes" id="UP000058446">
    <property type="component" value="Chromosome"/>
</dbReference>
<dbReference type="Gene3D" id="3.30.70.100">
    <property type="match status" value="1"/>
</dbReference>
<dbReference type="PATRIC" id="fig|1408189.4.peg.469"/>
<dbReference type="OrthoDB" id="5518003at2"/>
<dbReference type="EMBL" id="CP006841">
    <property type="protein sequence ID" value="ALA66762.1"/>
    <property type="molecule type" value="Genomic_DNA"/>
</dbReference>
<keyword evidence="3" id="KW-1185">Reference proteome</keyword>
<sequence length="103" mass="11418">MSIVKINAITVPEGSGEELERRFAGNASKISQVPGFVGFQLLRPTAGESRYFVFTEWESEEAYDAWRNGHAFKKSHEGERKAPVSTGAELLEFDVVLDVKAQA</sequence>
<dbReference type="PANTHER" id="PTHR34474:SF2">
    <property type="entry name" value="SIGNAL TRANSDUCTION PROTEIN TRAP"/>
    <property type="match status" value="1"/>
</dbReference>
<keyword evidence="2" id="KW-0503">Monooxygenase</keyword>